<dbReference type="Gene3D" id="3.40.630.30">
    <property type="match status" value="1"/>
</dbReference>
<dbReference type="PROSITE" id="PS51186">
    <property type="entry name" value="GNAT"/>
    <property type="match status" value="1"/>
</dbReference>
<dbReference type="EMBL" id="JAALLT010000003">
    <property type="protein sequence ID" value="NGP76836.1"/>
    <property type="molecule type" value="Genomic_DNA"/>
</dbReference>
<dbReference type="CDD" id="cd04301">
    <property type="entry name" value="NAT_SF"/>
    <property type="match status" value="1"/>
</dbReference>
<dbReference type="InterPro" id="IPR000182">
    <property type="entry name" value="GNAT_dom"/>
</dbReference>
<dbReference type="GO" id="GO:0016747">
    <property type="term" value="F:acyltransferase activity, transferring groups other than amino-acyl groups"/>
    <property type="evidence" value="ECO:0007669"/>
    <property type="project" value="InterPro"/>
</dbReference>
<gene>
    <name evidence="2" type="ORF">G3570_09345</name>
</gene>
<name>A0A6M1SXZ2_9BACT</name>
<evidence type="ECO:0000259" key="1">
    <source>
        <dbReference type="PROSITE" id="PS51186"/>
    </source>
</evidence>
<sequence length="153" mass="17858">MLIRNFKRSDTEQIATLFHETIREINRDQYSLEQVKAWAPDDIHFKDWESFCLSKHTLVADDEGVIAGFAQIEDNGYIDCFYCHKNYQQMGVGSRLFEALVKIAKELKLEELMVESSISARPFFEHNGFSVVTPQKVYRRGQVLENFLMKKSI</sequence>
<dbReference type="PANTHER" id="PTHR43451:SF1">
    <property type="entry name" value="ACETYLTRANSFERASE"/>
    <property type="match status" value="1"/>
</dbReference>
<feature type="domain" description="N-acetyltransferase" evidence="1">
    <location>
        <begin position="1"/>
        <end position="153"/>
    </location>
</feature>
<accession>A0A6M1SXZ2</accession>
<evidence type="ECO:0000313" key="3">
    <source>
        <dbReference type="Proteomes" id="UP000473278"/>
    </source>
</evidence>
<dbReference type="PANTHER" id="PTHR43451">
    <property type="entry name" value="ACETYLTRANSFERASE (GNAT) FAMILY PROTEIN"/>
    <property type="match status" value="1"/>
</dbReference>
<dbReference type="RefSeq" id="WP_165141625.1">
    <property type="nucleotide sequence ID" value="NZ_JAALLT010000003.1"/>
</dbReference>
<keyword evidence="3" id="KW-1185">Reference proteome</keyword>
<keyword evidence="2" id="KW-0808">Transferase</keyword>
<evidence type="ECO:0000313" key="2">
    <source>
        <dbReference type="EMBL" id="NGP76836.1"/>
    </source>
</evidence>
<dbReference type="InterPro" id="IPR016181">
    <property type="entry name" value="Acyl_CoA_acyltransferase"/>
</dbReference>
<dbReference type="Pfam" id="PF13673">
    <property type="entry name" value="Acetyltransf_10"/>
    <property type="match status" value="1"/>
</dbReference>
<comment type="caution">
    <text evidence="2">The sequence shown here is derived from an EMBL/GenBank/DDBJ whole genome shotgun (WGS) entry which is preliminary data.</text>
</comment>
<dbReference type="SUPFAM" id="SSF55729">
    <property type="entry name" value="Acyl-CoA N-acyltransferases (Nat)"/>
    <property type="match status" value="1"/>
</dbReference>
<dbReference type="Proteomes" id="UP000473278">
    <property type="component" value="Unassembled WGS sequence"/>
</dbReference>
<proteinExistence type="predicted"/>
<organism evidence="2 3">
    <name type="scientific">Halalkalibaculum roseum</name>
    <dbReference type="NCBI Taxonomy" id="2709311"/>
    <lineage>
        <taxon>Bacteria</taxon>
        <taxon>Pseudomonadati</taxon>
        <taxon>Balneolota</taxon>
        <taxon>Balneolia</taxon>
        <taxon>Balneolales</taxon>
        <taxon>Balneolaceae</taxon>
        <taxon>Halalkalibaculum</taxon>
    </lineage>
</organism>
<dbReference type="InterPro" id="IPR052564">
    <property type="entry name" value="N-acetyltrans/Recomb-assoc"/>
</dbReference>
<dbReference type="AlphaFoldDB" id="A0A6M1SXZ2"/>
<reference evidence="2 3" key="1">
    <citation type="submission" date="2020-02" db="EMBL/GenBank/DDBJ databases">
        <title>Balneolaceae bacterium YR4-1, complete genome.</title>
        <authorList>
            <person name="Li Y."/>
            <person name="Wu S."/>
        </authorList>
    </citation>
    <scope>NUCLEOTIDE SEQUENCE [LARGE SCALE GENOMIC DNA]</scope>
    <source>
        <strain evidence="2 3">YR4-1</strain>
    </source>
</reference>
<protein>
    <submittedName>
        <fullName evidence="2">GNAT family N-acetyltransferase</fullName>
    </submittedName>
</protein>